<feature type="binding site" evidence="8">
    <location>
        <position position="239"/>
    </location>
    <ligand>
        <name>Zn(2+)</name>
        <dbReference type="ChEBI" id="CHEBI:29105"/>
        <label>2</label>
        <note>catalytic</note>
    </ligand>
</feature>
<feature type="binding site" evidence="8">
    <location>
        <position position="179"/>
    </location>
    <ligand>
        <name>Ca(2+)</name>
        <dbReference type="ChEBI" id="CHEBI:29108"/>
        <label>2</label>
    </ligand>
</feature>
<dbReference type="PANTHER" id="PTHR33236:SF5">
    <property type="entry name" value="CUB DOMAIN-CONTAINING PROTEIN"/>
    <property type="match status" value="1"/>
</dbReference>
<keyword evidence="9" id="KW-0175">Coiled coil</keyword>
<evidence type="ECO:0000256" key="4">
    <source>
        <dbReference type="ARBA" id="ARBA00022801"/>
    </source>
</evidence>
<feature type="binding site" evidence="8">
    <location>
        <position position="145"/>
    </location>
    <ligand>
        <name>Ca(2+)</name>
        <dbReference type="ChEBI" id="CHEBI:29108"/>
        <label>1</label>
    </ligand>
</feature>
<dbReference type="MEROPS" id="M10.001"/>
<reference evidence="12 13" key="1">
    <citation type="journal article" date="2011" name="Science">
        <title>The ecoresponsive genome of Daphnia pulex.</title>
        <authorList>
            <person name="Colbourne J.K."/>
            <person name="Pfrender M.E."/>
            <person name="Gilbert D."/>
            <person name="Thomas W.K."/>
            <person name="Tucker A."/>
            <person name="Oakley T.H."/>
            <person name="Tokishita S."/>
            <person name="Aerts A."/>
            <person name="Arnold G.J."/>
            <person name="Basu M.K."/>
            <person name="Bauer D.J."/>
            <person name="Caceres C.E."/>
            <person name="Carmel L."/>
            <person name="Casola C."/>
            <person name="Choi J.H."/>
            <person name="Detter J.C."/>
            <person name="Dong Q."/>
            <person name="Dusheyko S."/>
            <person name="Eads B.D."/>
            <person name="Frohlich T."/>
            <person name="Geiler-Samerotte K.A."/>
            <person name="Gerlach D."/>
            <person name="Hatcher P."/>
            <person name="Jogdeo S."/>
            <person name="Krijgsveld J."/>
            <person name="Kriventseva E.V."/>
            <person name="Kultz D."/>
            <person name="Laforsch C."/>
            <person name="Lindquist E."/>
            <person name="Lopez J."/>
            <person name="Manak J.R."/>
            <person name="Muller J."/>
            <person name="Pangilinan J."/>
            <person name="Patwardhan R.P."/>
            <person name="Pitluck S."/>
            <person name="Pritham E.J."/>
            <person name="Rechtsteiner A."/>
            <person name="Rho M."/>
            <person name="Rogozin I.B."/>
            <person name="Sakarya O."/>
            <person name="Salamov A."/>
            <person name="Schaack S."/>
            <person name="Shapiro H."/>
            <person name="Shiga Y."/>
            <person name="Skalitzky C."/>
            <person name="Smith Z."/>
            <person name="Souvorov A."/>
            <person name="Sung W."/>
            <person name="Tang Z."/>
            <person name="Tsuchiya D."/>
            <person name="Tu H."/>
            <person name="Vos H."/>
            <person name="Wang M."/>
            <person name="Wolf Y.I."/>
            <person name="Yamagata H."/>
            <person name="Yamada T."/>
            <person name="Ye Y."/>
            <person name="Shaw J.R."/>
            <person name="Andrews J."/>
            <person name="Crease T.J."/>
            <person name="Tang H."/>
            <person name="Lucas S.M."/>
            <person name="Robertson H.M."/>
            <person name="Bork P."/>
            <person name="Koonin E.V."/>
            <person name="Zdobnov E.M."/>
            <person name="Grigoriev I.V."/>
            <person name="Lynch M."/>
            <person name="Boore J.L."/>
        </authorList>
    </citation>
    <scope>NUCLEOTIDE SEQUENCE [LARGE SCALE GENOMIC DNA]</scope>
</reference>
<comment type="cofactor">
    <cofactor evidence="8">
        <name>Ca(2+)</name>
        <dbReference type="ChEBI" id="CHEBI:29108"/>
    </cofactor>
    <text evidence="8">Can bind about 5 Ca(2+) ions per subunit.</text>
</comment>
<feature type="domain" description="Peptidase metallopeptidase" evidence="11">
    <location>
        <begin position="126"/>
        <end position="283"/>
    </location>
</feature>
<keyword evidence="2" id="KW-0645">Protease</keyword>
<dbReference type="InParanoid" id="E9H5P9"/>
<dbReference type="InterPro" id="IPR021190">
    <property type="entry name" value="Pept_M10A"/>
</dbReference>
<dbReference type="InterPro" id="IPR033739">
    <property type="entry name" value="M10A_MMP"/>
</dbReference>
<keyword evidence="8" id="KW-0106">Calcium</keyword>
<evidence type="ECO:0000256" key="9">
    <source>
        <dbReference type="SAM" id="Coils"/>
    </source>
</evidence>
<dbReference type="SUPFAM" id="SSF47090">
    <property type="entry name" value="PGBD-like"/>
    <property type="match status" value="1"/>
</dbReference>
<dbReference type="Pfam" id="PF00413">
    <property type="entry name" value="Peptidase_M10"/>
    <property type="match status" value="1"/>
</dbReference>
<dbReference type="HOGENOM" id="CLU_291070_0_0_1"/>
<proteinExistence type="inferred from homology"/>
<name>E9H5P9_DAPPU</name>
<evidence type="ECO:0000259" key="11">
    <source>
        <dbReference type="SMART" id="SM00235"/>
    </source>
</evidence>
<evidence type="ECO:0000256" key="8">
    <source>
        <dbReference type="PIRSR" id="PIRSR621190-2"/>
    </source>
</evidence>
<dbReference type="eggNOG" id="KOG1565">
    <property type="taxonomic scope" value="Eukaryota"/>
</dbReference>
<evidence type="ECO:0000256" key="5">
    <source>
        <dbReference type="ARBA" id="ARBA00022833"/>
    </source>
</evidence>
<dbReference type="GO" id="GO:0008270">
    <property type="term" value="F:zinc ion binding"/>
    <property type="evidence" value="ECO:0007669"/>
    <property type="project" value="InterPro"/>
</dbReference>
<keyword evidence="13" id="KW-1185">Reference proteome</keyword>
<dbReference type="Pfam" id="PF00386">
    <property type="entry name" value="C1q"/>
    <property type="match status" value="1"/>
</dbReference>
<evidence type="ECO:0000259" key="10">
    <source>
        <dbReference type="SMART" id="SM00110"/>
    </source>
</evidence>
<dbReference type="InterPro" id="IPR024079">
    <property type="entry name" value="MetalloPept_cat_dom_sf"/>
</dbReference>
<evidence type="ECO:0000256" key="1">
    <source>
        <dbReference type="ARBA" id="ARBA00010370"/>
    </source>
</evidence>
<dbReference type="InterPro" id="IPR058698">
    <property type="entry name" value="CUB_metazoa"/>
</dbReference>
<evidence type="ECO:0000256" key="6">
    <source>
        <dbReference type="ARBA" id="ARBA00023049"/>
    </source>
</evidence>
<protein>
    <submittedName>
        <fullName evidence="12">Matrix metalloproteinase 1</fullName>
    </submittedName>
</protein>
<evidence type="ECO:0000256" key="2">
    <source>
        <dbReference type="ARBA" id="ARBA00022670"/>
    </source>
</evidence>
<feature type="active site" evidence="7">
    <location>
        <position position="240"/>
    </location>
</feature>
<feature type="binding site" evidence="8">
    <location>
        <position position="222"/>
    </location>
    <ligand>
        <name>Ca(2+)</name>
        <dbReference type="ChEBI" id="CHEBI:29108"/>
        <label>3</label>
    </ligand>
</feature>
<dbReference type="InterPro" id="IPR008983">
    <property type="entry name" value="Tumour_necrosis_fac-like_dom"/>
</dbReference>
<dbReference type="GO" id="GO:0006508">
    <property type="term" value="P:proteolysis"/>
    <property type="evidence" value="ECO:0007669"/>
    <property type="project" value="UniProtKB-KW"/>
</dbReference>
<dbReference type="InterPro" id="IPR006026">
    <property type="entry name" value="Peptidase_Metallo"/>
</dbReference>
<comment type="similarity">
    <text evidence="1">Belongs to the peptidase M10A family.</text>
</comment>
<comment type="cofactor">
    <cofactor evidence="8">
        <name>Zn(2+)</name>
        <dbReference type="ChEBI" id="CHEBI:29105"/>
    </cofactor>
    <text evidence="8">Binds 2 Zn(2+) ions per subunit.</text>
</comment>
<feature type="binding site" evidence="8">
    <location>
        <position position="219"/>
    </location>
    <ligand>
        <name>Ca(2+)</name>
        <dbReference type="ChEBI" id="CHEBI:29108"/>
        <label>3</label>
    </ligand>
</feature>
<dbReference type="CDD" id="cd04278">
    <property type="entry name" value="ZnMc_MMP"/>
    <property type="match status" value="1"/>
</dbReference>
<keyword evidence="4" id="KW-0378">Hydrolase</keyword>
<evidence type="ECO:0000313" key="13">
    <source>
        <dbReference type="Proteomes" id="UP000000305"/>
    </source>
</evidence>
<dbReference type="PRINTS" id="PR00138">
    <property type="entry name" value="MATRIXIN"/>
</dbReference>
<keyword evidence="5 8" id="KW-0862">Zinc</keyword>
<feature type="domain" description="C1q" evidence="10">
    <location>
        <begin position="393"/>
        <end position="529"/>
    </location>
</feature>
<dbReference type="EMBL" id="GL732594">
    <property type="protein sequence ID" value="EFX73051.1"/>
    <property type="molecule type" value="Genomic_DNA"/>
</dbReference>
<dbReference type="OrthoDB" id="6479909at2759"/>
<dbReference type="SMART" id="SM00110">
    <property type="entry name" value="C1Q"/>
    <property type="match status" value="1"/>
</dbReference>
<organism evidence="12 13">
    <name type="scientific">Daphnia pulex</name>
    <name type="common">Water flea</name>
    <dbReference type="NCBI Taxonomy" id="6669"/>
    <lineage>
        <taxon>Eukaryota</taxon>
        <taxon>Metazoa</taxon>
        <taxon>Ecdysozoa</taxon>
        <taxon>Arthropoda</taxon>
        <taxon>Crustacea</taxon>
        <taxon>Branchiopoda</taxon>
        <taxon>Diplostraca</taxon>
        <taxon>Cladocera</taxon>
        <taxon>Anomopoda</taxon>
        <taxon>Daphniidae</taxon>
        <taxon>Daphnia</taxon>
    </lineage>
</organism>
<feature type="binding site" evidence="8">
    <location>
        <position position="222"/>
    </location>
    <ligand>
        <name>Ca(2+)</name>
        <dbReference type="ChEBI" id="CHEBI:29108"/>
        <label>1</label>
    </ligand>
</feature>
<evidence type="ECO:0000313" key="12">
    <source>
        <dbReference type="EMBL" id="EFX73051.1"/>
    </source>
</evidence>
<dbReference type="InterPro" id="IPR036365">
    <property type="entry name" value="PGBD-like_sf"/>
</dbReference>
<feature type="binding site" evidence="8">
    <location>
        <position position="243"/>
    </location>
    <ligand>
        <name>Zn(2+)</name>
        <dbReference type="ChEBI" id="CHEBI:29105"/>
        <label>2</label>
        <note>catalytic</note>
    </ligand>
</feature>
<dbReference type="Proteomes" id="UP000000305">
    <property type="component" value="Unassembled WGS sequence"/>
</dbReference>
<gene>
    <name evidence="12" type="ORF">DAPPUDRAFT_110169</name>
</gene>
<feature type="binding site" evidence="8">
    <location>
        <position position="189"/>
    </location>
    <ligand>
        <name>Zn(2+)</name>
        <dbReference type="ChEBI" id="CHEBI:29105"/>
        <label>1</label>
    </ligand>
</feature>
<dbReference type="GO" id="GO:0031012">
    <property type="term" value="C:extracellular matrix"/>
    <property type="evidence" value="ECO:0007669"/>
    <property type="project" value="InterPro"/>
</dbReference>
<dbReference type="KEGG" id="dpx:DAPPUDRAFT_110169"/>
<dbReference type="PANTHER" id="PTHR33236">
    <property type="entry name" value="INTRAFLAGELLAR TRANSPORT PROTEIN 122 FAMILY PROTEIN-RELATED"/>
    <property type="match status" value="1"/>
</dbReference>
<keyword evidence="3 8" id="KW-0479">Metal-binding</keyword>
<dbReference type="SUPFAM" id="SSF49842">
    <property type="entry name" value="TNF-like"/>
    <property type="match status" value="1"/>
</dbReference>
<feature type="binding site" evidence="8">
    <location>
        <position position="249"/>
    </location>
    <ligand>
        <name>Zn(2+)</name>
        <dbReference type="ChEBI" id="CHEBI:29105"/>
        <label>2</label>
        <note>catalytic</note>
    </ligand>
</feature>
<dbReference type="Gene3D" id="2.60.120.40">
    <property type="match status" value="1"/>
</dbReference>
<dbReference type="SMART" id="SM00235">
    <property type="entry name" value="ZnMc"/>
    <property type="match status" value="1"/>
</dbReference>
<evidence type="ECO:0000256" key="3">
    <source>
        <dbReference type="ARBA" id="ARBA00022723"/>
    </source>
</evidence>
<dbReference type="SUPFAM" id="SSF55486">
    <property type="entry name" value="Metalloproteases ('zincins'), catalytic domain"/>
    <property type="match status" value="1"/>
</dbReference>
<accession>E9H5P9</accession>
<keyword evidence="6" id="KW-0482">Metalloprotease</keyword>
<feature type="binding site" evidence="8">
    <location>
        <position position="257"/>
    </location>
    <ligand>
        <name>Zn(2+)</name>
        <dbReference type="ChEBI" id="CHEBI:29105"/>
        <label>2</label>
        <note>catalytic</note>
    </ligand>
</feature>
<dbReference type="Pfam" id="PF26080">
    <property type="entry name" value="CUB_animal"/>
    <property type="match status" value="1"/>
</dbReference>
<feature type="binding site" evidence="8">
    <location>
        <position position="215"/>
    </location>
    <ligand>
        <name>Ca(2+)</name>
        <dbReference type="ChEBI" id="CHEBI:29108"/>
        <label>2</label>
    </ligand>
</feature>
<feature type="coiled-coil region" evidence="9">
    <location>
        <begin position="294"/>
        <end position="335"/>
    </location>
</feature>
<dbReference type="Gene3D" id="3.40.390.10">
    <property type="entry name" value="Collagenase (Catalytic Domain)"/>
    <property type="match status" value="1"/>
</dbReference>
<dbReference type="GO" id="GO:0004222">
    <property type="term" value="F:metalloendopeptidase activity"/>
    <property type="evidence" value="ECO:0007669"/>
    <property type="project" value="InterPro"/>
</dbReference>
<evidence type="ECO:0000256" key="7">
    <source>
        <dbReference type="PIRSR" id="PIRSR621190-1"/>
    </source>
</evidence>
<dbReference type="InterPro" id="IPR001818">
    <property type="entry name" value="Pept_M10_metallopeptidase"/>
</dbReference>
<feature type="binding site" description="in inhibited form" evidence="8">
    <location>
        <position position="104"/>
    </location>
    <ligand>
        <name>Zn(2+)</name>
        <dbReference type="ChEBI" id="CHEBI:29105"/>
        <label>2</label>
        <note>catalytic</note>
    </ligand>
</feature>
<feature type="binding site" evidence="8">
    <location>
        <position position="200"/>
    </location>
    <ligand>
        <name>Ca(2+)</name>
        <dbReference type="ChEBI" id="CHEBI:29108"/>
        <label>3</label>
    </ligand>
</feature>
<feature type="binding site" evidence="8">
    <location>
        <position position="191"/>
    </location>
    <ligand>
        <name>Zn(2+)</name>
        <dbReference type="ChEBI" id="CHEBI:29105"/>
        <label>1</label>
    </ligand>
</feature>
<sequence length="1050" mass="114451">MATHHLNIPGGSVKAYGNTSSAVVKQMSSVVVNQIDASLVSPETEAKNYQASFGHPKYKNSSNSFTSGETIRRNAASDFKSFAGLDSTGIVHKEILTRMTKPRCDLPDRIILEGSFTRRKRNIDIKGNRWTKDELTYGISKYTPDLEKSIVDREIAKAFQLWEEVTPLTFTFVETGNVDIEIRFQYGGHSDSKDDPTFEGPGGILGYAFFPKSGDTYFDEAETWTTNSSGTNLFQVATHEFGHSLGLEHSESKMAVMYSLYDYRPDFKLETDDINRIQELYGAKNSDKWLKGKFKQIESDMEKMINELKVTKTELAEAKDTIKNLQTTLNARTRDIKNNDGKMPTSCEDLELMGQKINGIFLVKGTNAKIDFVFCDFNPNSNNDFQKWIGHIEVKSAPVYFYVQRNSPFYAFKDAIPFDFALVNIGNALDLSTGIFTAPKFGTYFFSFSGLAAFPETKSPDLVHLEIGLYLNGFSVGRVLVEESNTVNKQKCPLSLQSTLNLDTGASIWLQIDSKSTSEVFLTSGLFPICHRCNGPVKPERQLNNHEITTFASGMNFCCLRRGPWMCLAVCAVSNGSDAFSPAAAVVTAVAPATADSEKRVLFSFVDYRPIFLGTSCQPQNGVTRLYNLNLSYSNAVPGRKRVVSLLCFFGTAVHSSSKHFSNHGNDHSGEDRHDGRYGNSYDSCTSPSGEVGICTSGSTCSSLGGLPNGSCHRTTICCVSTATLNNTYWHSPSTVINTPSICGLTIKPNSMEHDICQIRLDFISFTTAQPTAGTCTDMFQISGSTTVTPTICGDNSGQHMFLHVPASPFTYNDIQLIFSFASGTATRLWNIKIAMLPCGAPYLAPQDCLQYFTSTAGKVSSFNWQDVAGSVPRQLNNQNYNICFRTELVSGSKANQMCLSPCPVTNGGDAFSITTPPAVLIVGGLADPTSVDAISAAANSAVGTTTDPRSTSATCLYDFLLIAGARDPITGNEADRFCGNQLNPSLGSVTSTAFIPGSASSVQVCTSMKPFRMIYRTDGTEAAVVAAPLITPAIADTANTGFCLNYQLN</sequence>
<dbReference type="InterPro" id="IPR001073">
    <property type="entry name" value="C1q_dom"/>
</dbReference>
<dbReference type="AlphaFoldDB" id="E9H5P9"/>